<protein>
    <recommendedName>
        <fullName evidence="4">Right handed beta helix domain-containing protein</fullName>
    </recommendedName>
</protein>
<evidence type="ECO:0000256" key="1">
    <source>
        <dbReference type="SAM" id="SignalP"/>
    </source>
</evidence>
<reference evidence="2 3" key="1">
    <citation type="submission" date="2023-04" db="EMBL/GenBank/DDBJ databases">
        <title>A novel bacteria isolated from coastal sediment.</title>
        <authorList>
            <person name="Liu X.-J."/>
            <person name="Du Z.-J."/>
        </authorList>
    </citation>
    <scope>NUCLEOTIDE SEQUENCE [LARGE SCALE GENOMIC DNA]</scope>
    <source>
        <strain evidence="2 3">SDUM461004</strain>
    </source>
</reference>
<proteinExistence type="predicted"/>
<dbReference type="RefSeq" id="WP_308986276.1">
    <property type="nucleotide sequence ID" value="NZ_JARXIC010000034.1"/>
</dbReference>
<dbReference type="SMART" id="SM00710">
    <property type="entry name" value="PbH1"/>
    <property type="match status" value="5"/>
</dbReference>
<feature type="chain" id="PRO_5045134683" description="Right handed beta helix domain-containing protein" evidence="1">
    <location>
        <begin position="26"/>
        <end position="883"/>
    </location>
</feature>
<sequence>MITRFRLAHMCLVGLTLFAAANLHAVGKKISENISFIDTAFDPWDTTKWSDWYDADGHLIKSFIIDQSVTFATPPGAVDWAPTLPASGAPTVLFEIIANSDIVVDGNNCVIDVTTAETGIGLEDYYINSRDSGGYVLDATVWPNFICFQVEQPSSTSVPVAIDQPTLPSAPTSGSKIHNLTIRGFKHGVATAHGHQRQILLTDLIIQRCKWAIYPRGLNGYIYDNTLTENFSGAIYAEYNSQNWVINDNYFRDNAVNNKIQSFGDVVIDSCSQYVITNNDFVQRTYSHLQTTHQTAISLFRNTGENKDIREVAPHNIRIDYNDFTQHKIAVDVAARMGVSDIKDMSLEGRSLAYDIYIENNTFNDCRIGIKINGNYCDIIDNTFDADTDVHVAIHCVLYHTIGHHVENNISIDPIIVELWSKQEDYTAYKDYCRYQNDGGNAIYESIDDSDKLFHVTTSGVVTLNEPTRASFTAQVVNAASLAVDTSVDPLVRNLSDMYASGATPKDIAFANYVDDSPGDEIAVIWNEANSTLNEYEDTTHYYSIIIYDQWGNELDRCGRSTAPWERIAGGNMLPGKGHIHIDEEAEIAAIPSYADSEGKYPIYIFRRGFAKDDEFILSDHIIKLAPNMGKKMIDITVGNFRIDASGDDGYDEVAVIFDSVFGDNDYTIRYRKPTDTGWLEITEDIPYKLQSISAGNLDVTTSVDEVAGVYAEDASLTAYPILFFKPAVDGAYLTNPGGSSNNYPWDQIAVGDFEPNYTGLEIAVTSNKKLAGAHRINFYRYNALYTKQFNDPVFSVPFAAIDAADIEINTAVVSESDLALEEVFKVNTGPLPANLSTEINSWGAFLGVLPSTAQSTSVPAFLINVNPSASNGSYLRNIPIYR</sequence>
<dbReference type="InterPro" id="IPR012334">
    <property type="entry name" value="Pectin_lyas_fold"/>
</dbReference>
<evidence type="ECO:0000313" key="2">
    <source>
        <dbReference type="EMBL" id="MDQ8195827.1"/>
    </source>
</evidence>
<evidence type="ECO:0008006" key="4">
    <source>
        <dbReference type="Google" id="ProtNLM"/>
    </source>
</evidence>
<keyword evidence="3" id="KW-1185">Reference proteome</keyword>
<comment type="caution">
    <text evidence="2">The sequence shown here is derived from an EMBL/GenBank/DDBJ whole genome shotgun (WGS) entry which is preliminary data.</text>
</comment>
<feature type="signal peptide" evidence="1">
    <location>
        <begin position="1"/>
        <end position="25"/>
    </location>
</feature>
<dbReference type="Proteomes" id="UP001243717">
    <property type="component" value="Unassembled WGS sequence"/>
</dbReference>
<dbReference type="Gene3D" id="2.160.20.10">
    <property type="entry name" value="Single-stranded right-handed beta-helix, Pectin lyase-like"/>
    <property type="match status" value="1"/>
</dbReference>
<organism evidence="2 3">
    <name type="scientific">Thalassobacterium sedimentorum</name>
    <dbReference type="NCBI Taxonomy" id="3041258"/>
    <lineage>
        <taxon>Bacteria</taxon>
        <taxon>Pseudomonadati</taxon>
        <taxon>Verrucomicrobiota</taxon>
        <taxon>Opitutia</taxon>
        <taxon>Puniceicoccales</taxon>
        <taxon>Coraliomargaritaceae</taxon>
        <taxon>Thalassobacterium</taxon>
    </lineage>
</organism>
<dbReference type="EMBL" id="JARXIC010000034">
    <property type="protein sequence ID" value="MDQ8195827.1"/>
    <property type="molecule type" value="Genomic_DNA"/>
</dbReference>
<dbReference type="SUPFAM" id="SSF51126">
    <property type="entry name" value="Pectin lyase-like"/>
    <property type="match status" value="1"/>
</dbReference>
<keyword evidence="1" id="KW-0732">Signal</keyword>
<dbReference type="InterPro" id="IPR006626">
    <property type="entry name" value="PbH1"/>
</dbReference>
<accession>A0ABU1ALZ6</accession>
<dbReference type="InterPro" id="IPR011050">
    <property type="entry name" value="Pectin_lyase_fold/virulence"/>
</dbReference>
<gene>
    <name evidence="2" type="ORF">QEH59_15445</name>
</gene>
<evidence type="ECO:0000313" key="3">
    <source>
        <dbReference type="Proteomes" id="UP001243717"/>
    </source>
</evidence>
<name>A0ABU1ALZ6_9BACT</name>